<dbReference type="Gene3D" id="1.10.260.40">
    <property type="entry name" value="lambda repressor-like DNA-binding domains"/>
    <property type="match status" value="1"/>
</dbReference>
<proteinExistence type="inferred from homology"/>
<dbReference type="Pfam" id="PF02560">
    <property type="entry name" value="Cyanate_lyase"/>
    <property type="match status" value="1"/>
</dbReference>
<accession>A0A8H5MFW5</accession>
<comment type="function">
    <text evidence="1">Catalyzes the reaction of cyanate with bicarbonate to produce ammonia and carbon dioxide.</text>
</comment>
<organism evidence="7 8">
    <name type="scientific">Collybiopsis confluens</name>
    <dbReference type="NCBI Taxonomy" id="2823264"/>
    <lineage>
        <taxon>Eukaryota</taxon>
        <taxon>Fungi</taxon>
        <taxon>Dikarya</taxon>
        <taxon>Basidiomycota</taxon>
        <taxon>Agaricomycotina</taxon>
        <taxon>Agaricomycetes</taxon>
        <taxon>Agaricomycetidae</taxon>
        <taxon>Agaricales</taxon>
        <taxon>Marasmiineae</taxon>
        <taxon>Omphalotaceae</taxon>
        <taxon>Collybiopsis</taxon>
    </lineage>
</organism>
<dbReference type="PRINTS" id="PR01693">
    <property type="entry name" value="CYANASE"/>
</dbReference>
<evidence type="ECO:0000256" key="2">
    <source>
        <dbReference type="ARBA" id="ARBA00009802"/>
    </source>
</evidence>
<comment type="function">
    <text evidence="4">Transcriptional coactivator that stimulates GCN4-dependent transcriptional activity by bridging the DNA-binding region of GCN4 and TBP (SPT15), thereby recruiting TBP to GCN4-bound promoters. Involved in induction of the ribosome quality control (RQC) pathway; a pathway that degrades nascent peptide chains during problematic translation. Required to prevent stalled ribosomes from frameshifting.</text>
</comment>
<dbReference type="InterPro" id="IPR003712">
    <property type="entry name" value="Cyanate_lyase_C"/>
</dbReference>
<dbReference type="SUPFAM" id="SSF55234">
    <property type="entry name" value="Cyanase C-terminal domain"/>
    <property type="match status" value="1"/>
</dbReference>
<sequence>MSQLASISSSTAPFSALASVHTTLLEAKAKKGLTFADIGKTIGKDEVWVASAFYGQAKPSAEDLQKLSQLLEIPHEALAGPLGDHWFPYRGLGTAIPTDPVVYRLYEGIMVYGHPIKVCAVPLSISRYASTDLLLTRLTPFSIFFFSLSIYSPSHLSLFALAMSSLAFPLSLWRK</sequence>
<dbReference type="Gene3D" id="3.30.1160.10">
    <property type="entry name" value="Cyanate lyase, C-terminal domain"/>
    <property type="match status" value="1"/>
</dbReference>
<dbReference type="InterPro" id="IPR008076">
    <property type="entry name" value="Cyanase"/>
</dbReference>
<keyword evidence="8" id="KW-1185">Reference proteome</keyword>
<protein>
    <recommendedName>
        <fullName evidence="6">HTH cro/C1-type domain-containing protein</fullName>
    </recommendedName>
</protein>
<feature type="domain" description="HTH cro/C1-type" evidence="6">
    <location>
        <begin position="24"/>
        <end position="78"/>
    </location>
</feature>
<dbReference type="AlphaFoldDB" id="A0A8H5MFW5"/>
<dbReference type="PANTHER" id="PTHR34186">
    <property type="entry name" value="CYANATE HYDRATASE"/>
    <property type="match status" value="1"/>
</dbReference>
<evidence type="ECO:0000256" key="5">
    <source>
        <dbReference type="SAM" id="Phobius"/>
    </source>
</evidence>
<evidence type="ECO:0000256" key="1">
    <source>
        <dbReference type="ARBA" id="ARBA00003561"/>
    </source>
</evidence>
<evidence type="ECO:0000313" key="8">
    <source>
        <dbReference type="Proteomes" id="UP000518752"/>
    </source>
</evidence>
<reference evidence="7 8" key="1">
    <citation type="journal article" date="2020" name="ISME J.">
        <title>Uncovering the hidden diversity of litter-decomposition mechanisms in mushroom-forming fungi.</title>
        <authorList>
            <person name="Floudas D."/>
            <person name="Bentzer J."/>
            <person name="Ahren D."/>
            <person name="Johansson T."/>
            <person name="Persson P."/>
            <person name="Tunlid A."/>
        </authorList>
    </citation>
    <scope>NUCLEOTIDE SEQUENCE [LARGE SCALE GENOMIC DNA]</scope>
    <source>
        <strain evidence="7 8">CBS 406.79</strain>
    </source>
</reference>
<dbReference type="PROSITE" id="PS50943">
    <property type="entry name" value="HTH_CROC1"/>
    <property type="match status" value="1"/>
</dbReference>
<keyword evidence="5" id="KW-1133">Transmembrane helix</keyword>
<comment type="similarity">
    <text evidence="2">Belongs to the MBF1 family.</text>
</comment>
<feature type="transmembrane region" description="Helical" evidence="5">
    <location>
        <begin position="156"/>
        <end position="173"/>
    </location>
</feature>
<dbReference type="GO" id="GO:0003677">
    <property type="term" value="F:DNA binding"/>
    <property type="evidence" value="ECO:0007669"/>
    <property type="project" value="InterPro"/>
</dbReference>
<gene>
    <name evidence="7" type="ORF">D9757_001591</name>
</gene>
<dbReference type="InterPro" id="IPR048564">
    <property type="entry name" value="CYNS_N"/>
</dbReference>
<evidence type="ECO:0000256" key="4">
    <source>
        <dbReference type="ARBA" id="ARBA00035107"/>
    </source>
</evidence>
<dbReference type="GO" id="GO:0008824">
    <property type="term" value="F:cyanate hydratase activity"/>
    <property type="evidence" value="ECO:0007669"/>
    <property type="project" value="InterPro"/>
</dbReference>
<dbReference type="EMBL" id="JAACJN010000006">
    <property type="protein sequence ID" value="KAF5392226.1"/>
    <property type="molecule type" value="Genomic_DNA"/>
</dbReference>
<evidence type="ECO:0000259" key="6">
    <source>
        <dbReference type="PROSITE" id="PS50943"/>
    </source>
</evidence>
<keyword evidence="5" id="KW-0472">Membrane</keyword>
<keyword evidence="3" id="KW-0456">Lyase</keyword>
<dbReference type="InterPro" id="IPR001387">
    <property type="entry name" value="Cro/C1-type_HTH"/>
</dbReference>
<dbReference type="InterPro" id="IPR010982">
    <property type="entry name" value="Lambda_DNA-bd_dom_sf"/>
</dbReference>
<dbReference type="Pfam" id="PF21291">
    <property type="entry name" value="CYNS_N"/>
    <property type="match status" value="1"/>
</dbReference>
<dbReference type="SMART" id="SM00530">
    <property type="entry name" value="HTH_XRE"/>
    <property type="match status" value="1"/>
</dbReference>
<evidence type="ECO:0000313" key="7">
    <source>
        <dbReference type="EMBL" id="KAF5392226.1"/>
    </source>
</evidence>
<dbReference type="CDD" id="cd00093">
    <property type="entry name" value="HTH_XRE"/>
    <property type="match status" value="1"/>
</dbReference>
<dbReference type="Proteomes" id="UP000518752">
    <property type="component" value="Unassembled WGS sequence"/>
</dbReference>
<dbReference type="PANTHER" id="PTHR34186:SF2">
    <property type="entry name" value="CYANATE HYDRATASE"/>
    <property type="match status" value="1"/>
</dbReference>
<evidence type="ECO:0000256" key="3">
    <source>
        <dbReference type="ARBA" id="ARBA00023239"/>
    </source>
</evidence>
<comment type="caution">
    <text evidence="7">The sequence shown here is derived from an EMBL/GenBank/DDBJ whole genome shotgun (WGS) entry which is preliminary data.</text>
</comment>
<dbReference type="InterPro" id="IPR036581">
    <property type="entry name" value="Cyanate_lyase_C_sf"/>
</dbReference>
<keyword evidence="5" id="KW-0812">Transmembrane</keyword>
<dbReference type="SUPFAM" id="SSF47413">
    <property type="entry name" value="lambda repressor-like DNA-binding domains"/>
    <property type="match status" value="1"/>
</dbReference>
<name>A0A8H5MFW5_9AGAR</name>
<dbReference type="OrthoDB" id="10019422at2759"/>